<accession>A0A292PLY1</accession>
<proteinExistence type="predicted"/>
<keyword evidence="4" id="KW-1185">Reference proteome</keyword>
<sequence length="159" mass="16995">MIGTFVLSALLVIPLCAASLPPLLPSLLPSFLPSFLSFPPLPTRPSSIALLSRAQPPFNKPHPAKLPNPSTQSAKKRQCLTLSSASSRIAQVESTDLPAPLLCTPTLLRASPSPSPSPPPKGSLQRTTSLFPAIGPPLLFFFYFSYPANLPCFTLPHRT</sequence>
<evidence type="ECO:0000313" key="3">
    <source>
        <dbReference type="EMBL" id="CUS07490.1"/>
    </source>
</evidence>
<feature type="region of interest" description="Disordered" evidence="1">
    <location>
        <begin position="109"/>
        <end position="128"/>
    </location>
</feature>
<dbReference type="AlphaFoldDB" id="A0A292PLY1"/>
<reference evidence="3" key="1">
    <citation type="submission" date="2015-10" db="EMBL/GenBank/DDBJ databases">
        <authorList>
            <person name="Regsiter A."/>
            <person name="william w."/>
        </authorList>
    </citation>
    <scope>NUCLEOTIDE SEQUENCE</scope>
    <source>
        <strain evidence="3">Montdore</strain>
    </source>
</reference>
<dbReference type="Proteomes" id="UP001412239">
    <property type="component" value="Unassembled WGS sequence"/>
</dbReference>
<evidence type="ECO:0008006" key="5">
    <source>
        <dbReference type="Google" id="ProtNLM"/>
    </source>
</evidence>
<protein>
    <recommendedName>
        <fullName evidence="5">REJ domain-containing protein</fullName>
    </recommendedName>
</protein>
<organism evidence="3 4">
    <name type="scientific">Tuber aestivum</name>
    <name type="common">summer truffle</name>
    <dbReference type="NCBI Taxonomy" id="59557"/>
    <lineage>
        <taxon>Eukaryota</taxon>
        <taxon>Fungi</taxon>
        <taxon>Dikarya</taxon>
        <taxon>Ascomycota</taxon>
        <taxon>Pezizomycotina</taxon>
        <taxon>Pezizomycetes</taxon>
        <taxon>Pezizales</taxon>
        <taxon>Tuberaceae</taxon>
        <taxon>Tuber</taxon>
    </lineage>
</organism>
<evidence type="ECO:0000256" key="1">
    <source>
        <dbReference type="SAM" id="MobiDB-lite"/>
    </source>
</evidence>
<name>A0A292PLY1_9PEZI</name>
<feature type="signal peptide" evidence="2">
    <location>
        <begin position="1"/>
        <end position="18"/>
    </location>
</feature>
<keyword evidence="2" id="KW-0732">Signal</keyword>
<gene>
    <name evidence="3" type="ORF">GSTUAT00008438001</name>
</gene>
<feature type="chain" id="PRO_5012448862" description="REJ domain-containing protein" evidence="2">
    <location>
        <begin position="19"/>
        <end position="159"/>
    </location>
</feature>
<feature type="region of interest" description="Disordered" evidence="1">
    <location>
        <begin position="56"/>
        <end position="75"/>
    </location>
</feature>
<dbReference type="EMBL" id="LN891205">
    <property type="protein sequence ID" value="CUS07490.1"/>
    <property type="molecule type" value="Genomic_DNA"/>
</dbReference>
<evidence type="ECO:0000256" key="2">
    <source>
        <dbReference type="SAM" id="SignalP"/>
    </source>
</evidence>
<evidence type="ECO:0000313" key="4">
    <source>
        <dbReference type="Proteomes" id="UP001412239"/>
    </source>
</evidence>